<keyword evidence="2" id="KW-1185">Reference proteome</keyword>
<organism evidence="1 2">
    <name type="scientific">Sinanodonta woodiana</name>
    <name type="common">Chinese pond mussel</name>
    <name type="synonym">Anodonta woodiana</name>
    <dbReference type="NCBI Taxonomy" id="1069815"/>
    <lineage>
        <taxon>Eukaryota</taxon>
        <taxon>Metazoa</taxon>
        <taxon>Spiralia</taxon>
        <taxon>Lophotrochozoa</taxon>
        <taxon>Mollusca</taxon>
        <taxon>Bivalvia</taxon>
        <taxon>Autobranchia</taxon>
        <taxon>Heteroconchia</taxon>
        <taxon>Palaeoheterodonta</taxon>
        <taxon>Unionida</taxon>
        <taxon>Unionoidea</taxon>
        <taxon>Unionidae</taxon>
        <taxon>Unioninae</taxon>
        <taxon>Sinanodonta</taxon>
    </lineage>
</organism>
<proteinExistence type="predicted"/>
<comment type="caution">
    <text evidence="1">The sequence shown here is derived from an EMBL/GenBank/DDBJ whole genome shotgun (WGS) entry which is preliminary data.</text>
</comment>
<dbReference type="AlphaFoldDB" id="A0ABD3XF75"/>
<accession>A0ABD3XF75</accession>
<protein>
    <submittedName>
        <fullName evidence="1">Uncharacterized protein</fullName>
    </submittedName>
</protein>
<dbReference type="EMBL" id="JBJQND010000002">
    <property type="protein sequence ID" value="KAL3884909.1"/>
    <property type="molecule type" value="Genomic_DNA"/>
</dbReference>
<sequence>MSLTLMKKNYAPYVVYLYHGASVKDKPEMVQEVTTTVAEVTPCCDLCGFEGVCNGGASCQTYAMHKAELDEILAVIESDEAESKGELIEVFDLDFLLNNELIEHEIELD</sequence>
<dbReference type="Proteomes" id="UP001634394">
    <property type="component" value="Unassembled WGS sequence"/>
</dbReference>
<evidence type="ECO:0000313" key="2">
    <source>
        <dbReference type="Proteomes" id="UP001634394"/>
    </source>
</evidence>
<reference evidence="1 2" key="1">
    <citation type="submission" date="2024-11" db="EMBL/GenBank/DDBJ databases">
        <title>Chromosome-level genome assembly of the freshwater bivalve Anodonta woodiana.</title>
        <authorList>
            <person name="Chen X."/>
        </authorList>
    </citation>
    <scope>NUCLEOTIDE SEQUENCE [LARGE SCALE GENOMIC DNA]</scope>
    <source>
        <strain evidence="1">MN2024</strain>
        <tissue evidence="1">Gills</tissue>
    </source>
</reference>
<evidence type="ECO:0000313" key="1">
    <source>
        <dbReference type="EMBL" id="KAL3884909.1"/>
    </source>
</evidence>
<name>A0ABD3XF75_SINWO</name>
<gene>
    <name evidence="1" type="ORF">ACJMK2_025008</name>
</gene>